<evidence type="ECO:0000256" key="1">
    <source>
        <dbReference type="ARBA" id="ARBA00004141"/>
    </source>
</evidence>
<organism evidence="7 8">
    <name type="scientific">Saccharomycodes ludwigii</name>
    <dbReference type="NCBI Taxonomy" id="36035"/>
    <lineage>
        <taxon>Eukaryota</taxon>
        <taxon>Fungi</taxon>
        <taxon>Dikarya</taxon>
        <taxon>Ascomycota</taxon>
        <taxon>Saccharomycotina</taxon>
        <taxon>Saccharomycetes</taxon>
        <taxon>Saccharomycodales</taxon>
        <taxon>Saccharomycodaceae</taxon>
        <taxon>Saccharomycodes</taxon>
    </lineage>
</organism>
<keyword evidence="8" id="KW-1185">Reference proteome</keyword>
<evidence type="ECO:0000256" key="3">
    <source>
        <dbReference type="ARBA" id="ARBA00022989"/>
    </source>
</evidence>
<accession>A0A376B1V8</accession>
<dbReference type="EMBL" id="UFAJ01000034">
    <property type="protein sequence ID" value="SSD58668.1"/>
    <property type="molecule type" value="Genomic_DNA"/>
</dbReference>
<comment type="subcellular location">
    <subcellularLocation>
        <location evidence="1">Membrane</location>
        <topology evidence="1">Multi-pass membrane protein</topology>
    </subcellularLocation>
</comment>
<reference evidence="8" key="1">
    <citation type="submission" date="2018-06" db="EMBL/GenBank/DDBJ databases">
        <authorList>
            <person name="Guldener U."/>
        </authorList>
    </citation>
    <scope>NUCLEOTIDE SEQUENCE [LARGE SCALE GENOMIC DNA]</scope>
    <source>
        <strain evidence="8">UTAD17</strain>
    </source>
</reference>
<feature type="compositionally biased region" description="Polar residues" evidence="5">
    <location>
        <begin position="290"/>
        <end position="300"/>
    </location>
</feature>
<dbReference type="Proteomes" id="UP000262825">
    <property type="component" value="Unassembled WGS sequence"/>
</dbReference>
<dbReference type="GO" id="GO:0055085">
    <property type="term" value="P:transmembrane transport"/>
    <property type="evidence" value="ECO:0007669"/>
    <property type="project" value="InterPro"/>
</dbReference>
<feature type="transmembrane region" description="Helical" evidence="6">
    <location>
        <begin position="72"/>
        <end position="91"/>
    </location>
</feature>
<evidence type="ECO:0000256" key="4">
    <source>
        <dbReference type="ARBA" id="ARBA00023136"/>
    </source>
</evidence>
<dbReference type="VEuPathDB" id="FungiDB:SCODWIG_00429"/>
<feature type="transmembrane region" description="Helical" evidence="6">
    <location>
        <begin position="103"/>
        <end position="124"/>
    </location>
</feature>
<evidence type="ECO:0000256" key="2">
    <source>
        <dbReference type="ARBA" id="ARBA00022692"/>
    </source>
</evidence>
<feature type="transmembrane region" description="Helical" evidence="6">
    <location>
        <begin position="438"/>
        <end position="456"/>
    </location>
</feature>
<feature type="transmembrane region" description="Helical" evidence="6">
    <location>
        <begin position="552"/>
        <end position="572"/>
    </location>
</feature>
<feature type="transmembrane region" description="Helical" evidence="6">
    <location>
        <begin position="12"/>
        <end position="30"/>
    </location>
</feature>
<feature type="compositionally biased region" description="Polar residues" evidence="5">
    <location>
        <begin position="364"/>
        <end position="375"/>
    </location>
</feature>
<evidence type="ECO:0000256" key="6">
    <source>
        <dbReference type="SAM" id="Phobius"/>
    </source>
</evidence>
<feature type="region of interest" description="Disordered" evidence="5">
    <location>
        <begin position="343"/>
        <end position="375"/>
    </location>
</feature>
<feature type="compositionally biased region" description="Low complexity" evidence="5">
    <location>
        <begin position="235"/>
        <end position="246"/>
    </location>
</feature>
<name>A0A376B1V8_9ASCO</name>
<evidence type="ECO:0000256" key="5">
    <source>
        <dbReference type="SAM" id="MobiDB-lite"/>
    </source>
</evidence>
<feature type="transmembrane region" description="Helical" evidence="6">
    <location>
        <begin position="477"/>
        <end position="497"/>
    </location>
</feature>
<feature type="transmembrane region" description="Helical" evidence="6">
    <location>
        <begin position="592"/>
        <end position="613"/>
    </location>
</feature>
<keyword evidence="4 6" id="KW-0472">Membrane</keyword>
<evidence type="ECO:0000313" key="8">
    <source>
        <dbReference type="Proteomes" id="UP000262825"/>
    </source>
</evidence>
<dbReference type="Pfam" id="PF03547">
    <property type="entry name" value="Mem_trans"/>
    <property type="match status" value="1"/>
</dbReference>
<feature type="transmembrane region" description="Helical" evidence="6">
    <location>
        <begin position="145"/>
        <end position="165"/>
    </location>
</feature>
<feature type="transmembrane region" description="Helical" evidence="6">
    <location>
        <begin position="517"/>
        <end position="540"/>
    </location>
</feature>
<protein>
    <submittedName>
        <fullName evidence="7">Related to Protein ECM3</fullName>
    </submittedName>
</protein>
<gene>
    <name evidence="7" type="ORF">SCODWIG_00429</name>
</gene>
<keyword evidence="2 6" id="KW-0812">Transmembrane</keyword>
<dbReference type="PANTHER" id="PTHR31274">
    <property type="entry name" value="PROTEIN ECM3"/>
    <property type="match status" value="1"/>
</dbReference>
<evidence type="ECO:0000313" key="7">
    <source>
        <dbReference type="EMBL" id="SSD58668.1"/>
    </source>
</evidence>
<sequence length="619" mass="68405">MTIKIGKVIWSSVKPIIKIYLIMGTGFILAKANILTAEATKIISQIVLTVLLPCLSFNKIVANIEDKDIKDVGIICLSSILIFGNGLFFAWVVRCLLPVPKKWYGGILAGGMFPNISDLPIAYLQTMDTGLIFTEAEGEKGVACVIIFMAMWMICVFNLGGFLLIEMDFNYKDEESADYSDVENSSSKEIANDDSSSKNSSSSKINDTTTNLHNAKEDSSNSSSLPIPTPDVESLESTISSIDSSTPNLKPNDNIPDTKNNKVTQPAEKLIQGSNKNTKNANKRSKDPVQYTSKDNNTNAIMRRRSLSTLSHTSSVTPSSTKIPNPTGMDALIRHYSRVDQFGNDLDEDGNNVSNLDPNDGDATDNNNTKSSDSVASNKLQKVMSSHLARMVTQDAAVRKKDIEASGKSKIIPNFMKNFKILNFFLFFLKNCLRPCSIAVILALIICFIPWVKALFVTAADAPRIRQAPDEEPALNFFMDFTSYVGAASVPFGLLLLGGTLGSLEIKDLYPGFWKSAVVLVFLRQCIMPIFGVLWCERLIKAGWLNIIDDKMLLFVIVIDWALPSMTTIIYFTASYTPLNATDTTQMDCVSFFLLLQYPLLVVSLPFLVTYYIKVQLKL</sequence>
<dbReference type="InterPro" id="IPR040254">
    <property type="entry name" value="Ecm3-like"/>
</dbReference>
<feature type="region of interest" description="Disordered" evidence="5">
    <location>
        <begin position="178"/>
        <end position="328"/>
    </location>
</feature>
<keyword evidence="3 6" id="KW-1133">Transmembrane helix</keyword>
<dbReference type="AlphaFoldDB" id="A0A376B1V8"/>
<feature type="transmembrane region" description="Helical" evidence="6">
    <location>
        <begin position="42"/>
        <end position="60"/>
    </location>
</feature>
<proteinExistence type="predicted"/>
<feature type="compositionally biased region" description="Polar residues" evidence="5">
    <location>
        <begin position="247"/>
        <end position="264"/>
    </location>
</feature>
<feature type="compositionally biased region" description="Low complexity" evidence="5">
    <location>
        <begin position="193"/>
        <end position="204"/>
    </location>
</feature>
<dbReference type="PANTHER" id="PTHR31274:SF3">
    <property type="entry name" value="PROTEIN ECM3"/>
    <property type="match status" value="1"/>
</dbReference>
<feature type="compositionally biased region" description="Low complexity" evidence="5">
    <location>
        <begin position="307"/>
        <end position="321"/>
    </location>
</feature>
<dbReference type="GO" id="GO:0016020">
    <property type="term" value="C:membrane"/>
    <property type="evidence" value="ECO:0007669"/>
    <property type="project" value="UniProtKB-SubCell"/>
</dbReference>
<dbReference type="InterPro" id="IPR004776">
    <property type="entry name" value="Mem_transp_PIN-like"/>
</dbReference>